<gene>
    <name evidence="7" type="ORF">ACHHYP_12397</name>
</gene>
<feature type="region of interest" description="Disordered" evidence="5">
    <location>
        <begin position="1"/>
        <end position="32"/>
    </location>
</feature>
<dbReference type="PANTHER" id="PTHR20935:SF0">
    <property type="entry name" value="SERINE_THREONINE-PROTEIN PHOSPHATASE PGAM5, MITOCHONDRIAL"/>
    <property type="match status" value="1"/>
</dbReference>
<dbReference type="GO" id="GO:0090141">
    <property type="term" value="P:positive regulation of mitochondrial fission"/>
    <property type="evidence" value="ECO:0007669"/>
    <property type="project" value="TreeGrafter"/>
</dbReference>
<dbReference type="InterPro" id="IPR013078">
    <property type="entry name" value="His_Pase_superF_clade-1"/>
</dbReference>
<dbReference type="InterPro" id="IPR001849">
    <property type="entry name" value="PH_domain"/>
</dbReference>
<dbReference type="InterPro" id="IPR029033">
    <property type="entry name" value="His_PPase_superfam"/>
</dbReference>
<evidence type="ECO:0000256" key="3">
    <source>
        <dbReference type="ARBA" id="ARBA00039765"/>
    </source>
</evidence>
<dbReference type="Pfam" id="PF00169">
    <property type="entry name" value="PH"/>
    <property type="match status" value="1"/>
</dbReference>
<evidence type="ECO:0000256" key="1">
    <source>
        <dbReference type="ARBA" id="ARBA00006717"/>
    </source>
</evidence>
<dbReference type="STRING" id="1202772.A0A1V9YH55"/>
<organism evidence="7 8">
    <name type="scientific">Achlya hypogyna</name>
    <name type="common">Oomycete</name>
    <name type="synonym">Protoachlya hypogyna</name>
    <dbReference type="NCBI Taxonomy" id="1202772"/>
    <lineage>
        <taxon>Eukaryota</taxon>
        <taxon>Sar</taxon>
        <taxon>Stramenopiles</taxon>
        <taxon>Oomycota</taxon>
        <taxon>Saprolegniomycetes</taxon>
        <taxon>Saprolegniales</taxon>
        <taxon>Achlyaceae</taxon>
        <taxon>Achlya</taxon>
    </lineage>
</organism>
<dbReference type="SUPFAM" id="SSF50729">
    <property type="entry name" value="PH domain-like"/>
    <property type="match status" value="1"/>
</dbReference>
<dbReference type="PROSITE" id="PS50003">
    <property type="entry name" value="PH_DOMAIN"/>
    <property type="match status" value="1"/>
</dbReference>
<dbReference type="CDD" id="cd07067">
    <property type="entry name" value="HP_PGM_like"/>
    <property type="match status" value="1"/>
</dbReference>
<feature type="region of interest" description="Disordered" evidence="5">
    <location>
        <begin position="45"/>
        <end position="68"/>
    </location>
</feature>
<dbReference type="PANTHER" id="PTHR20935">
    <property type="entry name" value="PHOSPHOGLYCERATE MUTASE-RELATED"/>
    <property type="match status" value="1"/>
</dbReference>
<comment type="caution">
    <text evidence="7">The sequence shown here is derived from an EMBL/GenBank/DDBJ whole genome shotgun (WGS) entry which is preliminary data.</text>
</comment>
<dbReference type="SMART" id="SM00233">
    <property type="entry name" value="PH"/>
    <property type="match status" value="1"/>
</dbReference>
<dbReference type="SUPFAM" id="SSF53254">
    <property type="entry name" value="Phosphoglycerate mutase-like"/>
    <property type="match status" value="1"/>
</dbReference>
<dbReference type="InterPro" id="IPR051021">
    <property type="entry name" value="Mito_Ser/Thr_phosphatase"/>
</dbReference>
<keyword evidence="8" id="KW-1185">Reference proteome</keyword>
<dbReference type="InterPro" id="IPR011993">
    <property type="entry name" value="PH-like_dom_sf"/>
</dbReference>
<sequence>MSLRLPQSPPSHGCSITLGGKRRPSESPRPAVDLEACAVRIERRVSPRRIASPPPAKTSSPGKHAPETTGILLVRDTASDWTKRYCRLTGSTLSIFEKYELWIKLDMSYRTIVRVAPASPTSAGQHTFSITQGGHEAALVLCRADTEADLTRWVDALSSYAQKVQHTKKQKFEAPFSQTEFVSLKVASVPPKVLHLVLVRHGHYVNAHNKAARDGDKVLSHIGRQQAELAGQQLRAMNAPSRDDMVILHSDMTRAVETAGIIGDFFADCGLSCTPLLREGWPGNPSRSPTDVNANVLSEVEQRTENERLDCAYRALVSVDGGSDDDDDDDDRHQGCRVVVCHANLIRYFLCRALGISAVGVWGQFEINHCSITRIDVGSNGQCKVLSVNECGHLPPSLHTSSEDHL</sequence>
<dbReference type="EMBL" id="JNBR01001827">
    <property type="protein sequence ID" value="OQR85039.1"/>
    <property type="molecule type" value="Genomic_DNA"/>
</dbReference>
<dbReference type="Proteomes" id="UP000243579">
    <property type="component" value="Unassembled WGS sequence"/>
</dbReference>
<feature type="domain" description="PH" evidence="6">
    <location>
        <begin position="65"/>
        <end position="162"/>
    </location>
</feature>
<accession>A0A1V9YH55</accession>
<name>A0A1V9YH55_ACHHY</name>
<evidence type="ECO:0000313" key="8">
    <source>
        <dbReference type="Proteomes" id="UP000243579"/>
    </source>
</evidence>
<keyword evidence="2" id="KW-0378">Hydrolase</keyword>
<dbReference type="SMART" id="SM00855">
    <property type="entry name" value="PGAM"/>
    <property type="match status" value="1"/>
</dbReference>
<dbReference type="OrthoDB" id="2118094at2759"/>
<comment type="similarity">
    <text evidence="1">Belongs to the phosphoglycerate mutase family. BPG-dependent PGAM subfamily.</text>
</comment>
<evidence type="ECO:0000256" key="2">
    <source>
        <dbReference type="ARBA" id="ARBA00022801"/>
    </source>
</evidence>
<protein>
    <recommendedName>
        <fullName evidence="3">Serine/threonine-protein phosphatase PGAM5, mitochondrial</fullName>
    </recommendedName>
    <alternativeName>
        <fullName evidence="4">Serine/threonine-protein phosphatase Pgam5, mitochondrial</fullName>
    </alternativeName>
</protein>
<dbReference type="GO" id="GO:0005739">
    <property type="term" value="C:mitochondrion"/>
    <property type="evidence" value="ECO:0007669"/>
    <property type="project" value="TreeGrafter"/>
</dbReference>
<evidence type="ECO:0000256" key="4">
    <source>
        <dbReference type="ARBA" id="ARBA00040722"/>
    </source>
</evidence>
<dbReference type="CDD" id="cd00821">
    <property type="entry name" value="PH"/>
    <property type="match status" value="1"/>
</dbReference>
<evidence type="ECO:0000259" key="6">
    <source>
        <dbReference type="PROSITE" id="PS50003"/>
    </source>
</evidence>
<dbReference type="Gene3D" id="3.40.50.1240">
    <property type="entry name" value="Phosphoglycerate mutase-like"/>
    <property type="match status" value="1"/>
</dbReference>
<dbReference type="GO" id="GO:0004722">
    <property type="term" value="F:protein serine/threonine phosphatase activity"/>
    <property type="evidence" value="ECO:0007669"/>
    <property type="project" value="TreeGrafter"/>
</dbReference>
<reference evidence="7 8" key="1">
    <citation type="journal article" date="2014" name="Genome Biol. Evol.">
        <title>The secreted proteins of Achlya hypogyna and Thraustotheca clavata identify the ancestral oomycete secretome and reveal gene acquisitions by horizontal gene transfer.</title>
        <authorList>
            <person name="Misner I."/>
            <person name="Blouin N."/>
            <person name="Leonard G."/>
            <person name="Richards T.A."/>
            <person name="Lane C.E."/>
        </authorList>
    </citation>
    <scope>NUCLEOTIDE SEQUENCE [LARGE SCALE GENOMIC DNA]</scope>
    <source>
        <strain evidence="7 8">ATCC 48635</strain>
    </source>
</reference>
<dbReference type="Pfam" id="PF00300">
    <property type="entry name" value="His_Phos_1"/>
    <property type="match status" value="1"/>
</dbReference>
<dbReference type="AlphaFoldDB" id="A0A1V9YH55"/>
<evidence type="ECO:0000256" key="5">
    <source>
        <dbReference type="SAM" id="MobiDB-lite"/>
    </source>
</evidence>
<dbReference type="Gene3D" id="2.30.29.30">
    <property type="entry name" value="Pleckstrin-homology domain (PH domain)/Phosphotyrosine-binding domain (PTB)"/>
    <property type="match status" value="1"/>
</dbReference>
<evidence type="ECO:0000313" key="7">
    <source>
        <dbReference type="EMBL" id="OQR85039.1"/>
    </source>
</evidence>
<proteinExistence type="inferred from homology"/>